<evidence type="ECO:0000313" key="9">
    <source>
        <dbReference type="EMBL" id="MCY3053878.1"/>
    </source>
</evidence>
<dbReference type="Proteomes" id="UP001069145">
    <property type="component" value="Unassembled WGS sequence"/>
</dbReference>
<gene>
    <name evidence="10" type="primary">trmL</name>
    <name evidence="10" type="ORF">I6G68_03665</name>
    <name evidence="9" type="ORF">ODY43_07735</name>
</gene>
<evidence type="ECO:0000256" key="6">
    <source>
        <dbReference type="HAMAP-Rule" id="MF_01885"/>
    </source>
</evidence>
<comment type="subcellular location">
    <subcellularLocation>
        <location evidence="6">Cytoplasm</location>
    </subcellularLocation>
</comment>
<evidence type="ECO:0000256" key="3">
    <source>
        <dbReference type="ARBA" id="ARBA00022679"/>
    </source>
</evidence>
<dbReference type="PANTHER" id="PTHR42971:SF1">
    <property type="entry name" value="TRNA (CYTIDINE(34)-2'-O)-METHYLTRANSFERASE"/>
    <property type="match status" value="1"/>
</dbReference>
<proteinExistence type="inferred from homology"/>
<feature type="binding site" evidence="6 7">
    <location>
        <position position="79"/>
    </location>
    <ligand>
        <name>S-adenosyl-L-methionine</name>
        <dbReference type="ChEBI" id="CHEBI:59789"/>
    </ligand>
</feature>
<dbReference type="EMBL" id="CP065662">
    <property type="protein sequence ID" value="QPS02165.1"/>
    <property type="molecule type" value="Genomic_DNA"/>
</dbReference>
<comment type="caution">
    <text evidence="6">Lacks conserved residue(s) required for the propagation of feature annotation.</text>
</comment>
<dbReference type="PIRSF" id="PIRSF029256">
    <property type="entry name" value="SpoU_TrmH_prd"/>
    <property type="match status" value="1"/>
</dbReference>
<dbReference type="NCBIfam" id="TIGR00185">
    <property type="entry name" value="tRNA_yibK_trmL"/>
    <property type="match status" value="1"/>
</dbReference>
<feature type="domain" description="tRNA/rRNA methyltransferase SpoU type" evidence="8">
    <location>
        <begin position="4"/>
        <end position="149"/>
    </location>
</feature>
<evidence type="ECO:0000313" key="10">
    <source>
        <dbReference type="EMBL" id="QPS02165.1"/>
    </source>
</evidence>
<reference evidence="10 11" key="1">
    <citation type="submission" date="2020-12" db="EMBL/GenBank/DDBJ databases">
        <title>FDA dAtabase for Regulatory Grade micrObial Sequences (FDA-ARGOS): Supporting development and validation of Infectious Disease Dx tests.</title>
        <authorList>
            <person name="Sproer C."/>
            <person name="Gronow S."/>
            <person name="Severitt S."/>
            <person name="Schroder I."/>
            <person name="Tallon L."/>
            <person name="Sadzewicz L."/>
            <person name="Zhao X."/>
            <person name="Boylan J."/>
            <person name="Ott S."/>
            <person name="Bowen H."/>
            <person name="Vavikolanu K."/>
            <person name="Mehta A."/>
            <person name="Aluvathingal J."/>
            <person name="Nadendla S."/>
            <person name="Lowell S."/>
            <person name="Myers T."/>
            <person name="Yan Y."/>
            <person name="Sichtig H."/>
        </authorList>
    </citation>
    <scope>NUCLEOTIDE SEQUENCE [LARGE SCALE GENOMIC DNA]</scope>
    <source>
        <strain evidence="10 11">FDAARGOS_911</strain>
    </source>
</reference>
<dbReference type="GeneID" id="35768303"/>
<keyword evidence="5 6" id="KW-0819">tRNA processing</keyword>
<reference evidence="9" key="2">
    <citation type="submission" date="2022-09" db="EMBL/GenBank/DDBJ databases">
        <title>Aerococcus urinae taxonomy study.</title>
        <authorList>
            <person name="Christensen J."/>
            <person name="Senneby E."/>
        </authorList>
    </citation>
    <scope>NUCLEOTIDE SEQUENCE</scope>
    <source>
        <strain evidence="9">NLD-066-U95</strain>
    </source>
</reference>
<dbReference type="GO" id="GO:0005737">
    <property type="term" value="C:cytoplasm"/>
    <property type="evidence" value="ECO:0007669"/>
    <property type="project" value="UniProtKB-SubCell"/>
</dbReference>
<keyword evidence="2 6" id="KW-0489">Methyltransferase</keyword>
<evidence type="ECO:0000259" key="8">
    <source>
        <dbReference type="Pfam" id="PF00588"/>
    </source>
</evidence>
<dbReference type="GO" id="GO:0002130">
    <property type="term" value="P:wobble position ribose methylation"/>
    <property type="evidence" value="ECO:0007669"/>
    <property type="project" value="TreeGrafter"/>
</dbReference>
<keyword evidence="3 6" id="KW-0808">Transferase</keyword>
<dbReference type="GO" id="GO:0042802">
    <property type="term" value="F:identical protein binding"/>
    <property type="evidence" value="ECO:0007669"/>
    <property type="project" value="UniProtKB-ARBA"/>
</dbReference>
<dbReference type="GO" id="GO:0008757">
    <property type="term" value="F:S-adenosylmethionine-dependent methyltransferase activity"/>
    <property type="evidence" value="ECO:0007669"/>
    <property type="project" value="UniProtKB-UniRule"/>
</dbReference>
<dbReference type="RefSeq" id="WP_060778594.1">
    <property type="nucleotide sequence ID" value="NZ_CAJHLF010000007.1"/>
</dbReference>
<name>A0A0X8FF26_9LACT</name>
<evidence type="ECO:0000256" key="5">
    <source>
        <dbReference type="ARBA" id="ARBA00022694"/>
    </source>
</evidence>
<evidence type="ECO:0000256" key="4">
    <source>
        <dbReference type="ARBA" id="ARBA00022691"/>
    </source>
</evidence>
<comment type="catalytic activity">
    <reaction evidence="6">
        <text>5-carboxymethylaminomethyluridine(34) in tRNA(Leu) + S-adenosyl-L-methionine = 5-carboxymethylaminomethyl-2'-O-methyluridine(34) in tRNA(Leu) + S-adenosyl-L-homocysteine + H(+)</text>
        <dbReference type="Rhea" id="RHEA:43088"/>
        <dbReference type="Rhea" id="RHEA-COMP:10333"/>
        <dbReference type="Rhea" id="RHEA-COMP:10334"/>
        <dbReference type="ChEBI" id="CHEBI:15378"/>
        <dbReference type="ChEBI" id="CHEBI:57856"/>
        <dbReference type="ChEBI" id="CHEBI:59789"/>
        <dbReference type="ChEBI" id="CHEBI:74508"/>
        <dbReference type="ChEBI" id="CHEBI:74511"/>
        <dbReference type="EC" id="2.1.1.207"/>
    </reaction>
</comment>
<dbReference type="Gene3D" id="3.40.1280.10">
    <property type="match status" value="1"/>
</dbReference>
<comment type="function">
    <text evidence="6">Could methylate the ribose at the nucleotide 34 wobble position in tRNA.</text>
</comment>
<dbReference type="InterPro" id="IPR029028">
    <property type="entry name" value="Alpha/beta_knot_MTases"/>
</dbReference>
<evidence type="ECO:0000256" key="1">
    <source>
        <dbReference type="ARBA" id="ARBA00022490"/>
    </source>
</evidence>
<dbReference type="PANTHER" id="PTHR42971">
    <property type="entry name" value="TRNA (CYTIDINE(34)-2'-O)-METHYLTRANSFERASE"/>
    <property type="match status" value="1"/>
</dbReference>
<dbReference type="HAMAP" id="MF_01885">
    <property type="entry name" value="tRNA_methyltr_TrmL"/>
    <property type="match status" value="1"/>
</dbReference>
<dbReference type="EMBL" id="JAOTML010000009">
    <property type="protein sequence ID" value="MCY3053878.1"/>
    <property type="molecule type" value="Genomic_DNA"/>
</dbReference>
<feature type="binding site" evidence="6 7">
    <location>
        <position position="107"/>
    </location>
    <ligand>
        <name>S-adenosyl-L-methionine</name>
        <dbReference type="ChEBI" id="CHEBI:59789"/>
    </ligand>
</feature>
<dbReference type="InterPro" id="IPR029026">
    <property type="entry name" value="tRNA_m1G_MTases_N"/>
</dbReference>
<dbReference type="SUPFAM" id="SSF75217">
    <property type="entry name" value="alpha/beta knot"/>
    <property type="match status" value="1"/>
</dbReference>
<keyword evidence="12" id="KW-1185">Reference proteome</keyword>
<evidence type="ECO:0000313" key="12">
    <source>
        <dbReference type="Proteomes" id="UP001069145"/>
    </source>
</evidence>
<accession>A0A0X8FF26</accession>
<dbReference type="GO" id="GO:0003723">
    <property type="term" value="F:RNA binding"/>
    <property type="evidence" value="ECO:0007669"/>
    <property type="project" value="InterPro"/>
</dbReference>
<dbReference type="InterPro" id="IPR016914">
    <property type="entry name" value="TrmL"/>
</dbReference>
<dbReference type="Pfam" id="PF00588">
    <property type="entry name" value="SpoU_methylase"/>
    <property type="match status" value="1"/>
</dbReference>
<dbReference type="AlphaFoldDB" id="A0A0X8FF26"/>
<keyword evidence="4 6" id="KW-0949">S-adenosyl-L-methionine</keyword>
<dbReference type="CDD" id="cd18094">
    <property type="entry name" value="SpoU-like_TrmL"/>
    <property type="match status" value="1"/>
</dbReference>
<dbReference type="FunFam" id="3.40.1280.10:FF:000002">
    <property type="entry name" value="Peptidylprolyl isomerase"/>
    <property type="match status" value="1"/>
</dbReference>
<keyword evidence="1 6" id="KW-0963">Cytoplasm</keyword>
<dbReference type="OrthoDB" id="9789043at2"/>
<evidence type="ECO:0000256" key="2">
    <source>
        <dbReference type="ARBA" id="ARBA00022603"/>
    </source>
</evidence>
<dbReference type="KEGG" id="aun:AWM73_06370"/>
<dbReference type="GO" id="GO:0008175">
    <property type="term" value="F:tRNA methyltransferase activity"/>
    <property type="evidence" value="ECO:0007669"/>
    <property type="project" value="UniProtKB-UniRule"/>
</dbReference>
<feature type="binding site" evidence="6 7">
    <location>
        <position position="128"/>
    </location>
    <ligand>
        <name>S-adenosyl-L-methionine</name>
        <dbReference type="ChEBI" id="CHEBI:59789"/>
    </ligand>
</feature>
<dbReference type="EC" id="2.1.1.207" evidence="6"/>
<evidence type="ECO:0000313" key="11">
    <source>
        <dbReference type="Proteomes" id="UP000594771"/>
    </source>
</evidence>
<sequence>MTNHIVLFEPEIPANTGNIARTCAATDTHLHLIEPLGFQTDDKHLKRAGLDYWDALDITYHDDLKAFMDYLADRPLYLISKFATKNYTDIDYMAHKERGEDIFLMFGKETTGLPEAFMHEHEDQCLRLPMDDTHVRCLNLSNCAAICIYEVLRQQAFNDLELTHSYDHDKLANLKKD</sequence>
<organism evidence="10 11">
    <name type="scientific">Aerococcus urinae</name>
    <dbReference type="NCBI Taxonomy" id="1376"/>
    <lineage>
        <taxon>Bacteria</taxon>
        <taxon>Bacillati</taxon>
        <taxon>Bacillota</taxon>
        <taxon>Bacilli</taxon>
        <taxon>Lactobacillales</taxon>
        <taxon>Aerococcaceae</taxon>
        <taxon>Aerococcus</taxon>
    </lineage>
</organism>
<protein>
    <recommendedName>
        <fullName evidence="6">Putative tRNA (cytidine(34)-2'-O)-methyltransferase</fullName>
        <ecNumber evidence="6">2.1.1.207</ecNumber>
    </recommendedName>
    <alternativeName>
        <fullName evidence="6">tRNA (cytidine/uridine-2'-O-)-methyltransferase</fullName>
    </alternativeName>
</protein>
<dbReference type="Proteomes" id="UP000594771">
    <property type="component" value="Chromosome"/>
</dbReference>
<comment type="similarity">
    <text evidence="6">Belongs to the class IV-like SAM-binding methyltransferase superfamily. RNA methyltransferase TrmH family. TrmL subfamily.</text>
</comment>
<evidence type="ECO:0000256" key="7">
    <source>
        <dbReference type="PIRSR" id="PIRSR029256-1"/>
    </source>
</evidence>
<dbReference type="InterPro" id="IPR001537">
    <property type="entry name" value="SpoU_MeTrfase"/>
</dbReference>
<comment type="catalytic activity">
    <reaction evidence="6">
        <text>cytidine(34) in tRNA + S-adenosyl-L-methionine = 2'-O-methylcytidine(34) in tRNA + S-adenosyl-L-homocysteine + H(+)</text>
        <dbReference type="Rhea" id="RHEA:43084"/>
        <dbReference type="Rhea" id="RHEA-COMP:10331"/>
        <dbReference type="Rhea" id="RHEA-COMP:10332"/>
        <dbReference type="ChEBI" id="CHEBI:15378"/>
        <dbReference type="ChEBI" id="CHEBI:57856"/>
        <dbReference type="ChEBI" id="CHEBI:59789"/>
        <dbReference type="ChEBI" id="CHEBI:74495"/>
        <dbReference type="ChEBI" id="CHEBI:82748"/>
        <dbReference type="EC" id="2.1.1.207"/>
    </reaction>
</comment>